<dbReference type="EMBL" id="KK853149">
    <property type="protein sequence ID" value="KDR10650.1"/>
    <property type="molecule type" value="Genomic_DNA"/>
</dbReference>
<keyword evidence="3" id="KW-0547">Nucleotide-binding</keyword>
<dbReference type="OrthoDB" id="10267474at2759"/>
<dbReference type="SUPFAM" id="SSF52954">
    <property type="entry name" value="Class II aaRS ABD-related"/>
    <property type="match status" value="1"/>
</dbReference>
<protein>
    <recommendedName>
        <fullName evidence="9">Probable proline--tRNA ligase, mitochondrial</fullName>
        <ecNumber evidence="1">6.1.1.15</ecNumber>
    </recommendedName>
    <alternativeName>
        <fullName evidence="7">Prolyl-tRNA synthetase</fullName>
    </alternativeName>
</protein>
<organism evidence="11 12">
    <name type="scientific">Zootermopsis nevadensis</name>
    <name type="common">Dampwood termite</name>
    <dbReference type="NCBI Taxonomy" id="136037"/>
    <lineage>
        <taxon>Eukaryota</taxon>
        <taxon>Metazoa</taxon>
        <taxon>Ecdysozoa</taxon>
        <taxon>Arthropoda</taxon>
        <taxon>Hexapoda</taxon>
        <taxon>Insecta</taxon>
        <taxon>Pterygota</taxon>
        <taxon>Neoptera</taxon>
        <taxon>Polyneoptera</taxon>
        <taxon>Dictyoptera</taxon>
        <taxon>Blattodea</taxon>
        <taxon>Blattoidea</taxon>
        <taxon>Termitoidae</taxon>
        <taxon>Termopsidae</taxon>
        <taxon>Zootermopsis</taxon>
    </lineage>
</organism>
<evidence type="ECO:0000256" key="9">
    <source>
        <dbReference type="ARBA" id="ARBA00071545"/>
    </source>
</evidence>
<evidence type="ECO:0000256" key="6">
    <source>
        <dbReference type="ARBA" id="ARBA00023146"/>
    </source>
</evidence>
<dbReference type="InParanoid" id="A0A067QQ20"/>
<dbReference type="InterPro" id="IPR045864">
    <property type="entry name" value="aa-tRNA-synth_II/BPL/LPL"/>
</dbReference>
<dbReference type="STRING" id="136037.A0A067QQ20"/>
<dbReference type="InterPro" id="IPR033730">
    <property type="entry name" value="ProRS_core_prok"/>
</dbReference>
<dbReference type="Proteomes" id="UP000027135">
    <property type="component" value="Unassembled WGS sequence"/>
</dbReference>
<dbReference type="OMA" id="NCDYAAN"/>
<dbReference type="Gene3D" id="3.40.50.800">
    <property type="entry name" value="Anticodon-binding domain"/>
    <property type="match status" value="1"/>
</dbReference>
<dbReference type="AlphaFoldDB" id="A0A067QQ20"/>
<dbReference type="InterPro" id="IPR002314">
    <property type="entry name" value="aa-tRNA-synt_IIb"/>
</dbReference>
<evidence type="ECO:0000259" key="10">
    <source>
        <dbReference type="PROSITE" id="PS50862"/>
    </source>
</evidence>
<evidence type="ECO:0000313" key="11">
    <source>
        <dbReference type="EMBL" id="KDR10650.1"/>
    </source>
</evidence>
<keyword evidence="6 11" id="KW-0030">Aminoacyl-tRNA synthetase</keyword>
<name>A0A067QQ20_ZOONE</name>
<dbReference type="InterPro" id="IPR002316">
    <property type="entry name" value="Pro-tRNA-ligase_IIa"/>
</dbReference>
<dbReference type="Pfam" id="PF03129">
    <property type="entry name" value="HGTP_anticodon"/>
    <property type="match status" value="1"/>
</dbReference>
<evidence type="ECO:0000256" key="7">
    <source>
        <dbReference type="ARBA" id="ARBA00029731"/>
    </source>
</evidence>
<comment type="catalytic activity">
    <reaction evidence="8">
        <text>tRNA(Pro) + L-proline + ATP = L-prolyl-tRNA(Pro) + AMP + diphosphate</text>
        <dbReference type="Rhea" id="RHEA:14305"/>
        <dbReference type="Rhea" id="RHEA-COMP:9700"/>
        <dbReference type="Rhea" id="RHEA-COMP:9702"/>
        <dbReference type="ChEBI" id="CHEBI:30616"/>
        <dbReference type="ChEBI" id="CHEBI:33019"/>
        <dbReference type="ChEBI" id="CHEBI:60039"/>
        <dbReference type="ChEBI" id="CHEBI:78442"/>
        <dbReference type="ChEBI" id="CHEBI:78532"/>
        <dbReference type="ChEBI" id="CHEBI:456215"/>
        <dbReference type="EC" id="6.1.1.15"/>
    </reaction>
</comment>
<keyword evidence="5" id="KW-0648">Protein biosynthesis</keyword>
<dbReference type="FunFam" id="3.30.930.10:FF:000042">
    <property type="entry name" value="probable proline--tRNA ligase, mitochondrial"/>
    <property type="match status" value="1"/>
</dbReference>
<accession>A0A067QQ20</accession>
<feature type="domain" description="Aminoacyl-transfer RNA synthetases class-II family profile" evidence="10">
    <location>
        <begin position="46"/>
        <end position="349"/>
    </location>
</feature>
<dbReference type="CDD" id="cd00779">
    <property type="entry name" value="ProRS_core_prok"/>
    <property type="match status" value="1"/>
</dbReference>
<sequence length="455" mass="51348">MLPARHRSMVLMKKITRGTHRKVNYVSKLFQPQNVVPKDNKVKNEDCLSKSQKLMLDLGVIRQASAGAFHMLPLSERSLQKLISIVDDEMSKIDAQKLMLPLLTPGELWKTTGRWEDVGEELFTLKDRHDKEFVLSPTHEEAVTDLIASVPQLSYRQFPLRLYQVSNKFRDEMRPRFGLLRGKEFIMKDLYTFDVSQEAASETYKAVSEAYENIFRRIGIRYLRVSAAAGIMGGSISHEYHFLATTGETQLLTCESCGYGTSAENSVTHDCPACGHSFLQCRPGIEVGHTFLLGTKYSLPLKAKFTTATGKSDFLQMGSYGLGMTRILAASVEVLSLPDQIRWPIALAPYTVCIIPPKEGSKESAVAHLAEELYHKLNSVDCFRDDLIIDNRCNMTIGKRLFEAQKVGYPLIVVIGRKALQPTPELEVYHTLMDKETSINKTDMIPYLKECLLNK</sequence>
<dbReference type="InterPro" id="IPR036621">
    <property type="entry name" value="Anticodon-bd_dom_sf"/>
</dbReference>
<dbReference type="Gene3D" id="3.30.930.10">
    <property type="entry name" value="Bira Bifunctional Protein, Domain 2"/>
    <property type="match status" value="1"/>
</dbReference>
<dbReference type="PANTHER" id="PTHR42753">
    <property type="entry name" value="MITOCHONDRIAL RIBOSOME PROTEIN L39/PROLYL-TRNA LIGASE FAMILY MEMBER"/>
    <property type="match status" value="1"/>
</dbReference>
<dbReference type="GO" id="GO:0006433">
    <property type="term" value="P:prolyl-tRNA aminoacylation"/>
    <property type="evidence" value="ECO:0007669"/>
    <property type="project" value="InterPro"/>
</dbReference>
<dbReference type="GO" id="GO:0005739">
    <property type="term" value="C:mitochondrion"/>
    <property type="evidence" value="ECO:0007669"/>
    <property type="project" value="TreeGrafter"/>
</dbReference>
<evidence type="ECO:0000256" key="2">
    <source>
        <dbReference type="ARBA" id="ARBA00022598"/>
    </source>
</evidence>
<dbReference type="InterPro" id="IPR004154">
    <property type="entry name" value="Anticodon-bd"/>
</dbReference>
<reference evidence="11 12" key="1">
    <citation type="journal article" date="2014" name="Nat. Commun.">
        <title>Molecular traces of alternative social organization in a termite genome.</title>
        <authorList>
            <person name="Terrapon N."/>
            <person name="Li C."/>
            <person name="Robertson H.M."/>
            <person name="Ji L."/>
            <person name="Meng X."/>
            <person name="Booth W."/>
            <person name="Chen Z."/>
            <person name="Childers C.P."/>
            <person name="Glastad K.M."/>
            <person name="Gokhale K."/>
            <person name="Gowin J."/>
            <person name="Gronenberg W."/>
            <person name="Hermansen R.A."/>
            <person name="Hu H."/>
            <person name="Hunt B.G."/>
            <person name="Huylmans A.K."/>
            <person name="Khalil S.M."/>
            <person name="Mitchell R.D."/>
            <person name="Munoz-Torres M.C."/>
            <person name="Mustard J.A."/>
            <person name="Pan H."/>
            <person name="Reese J.T."/>
            <person name="Scharf M.E."/>
            <person name="Sun F."/>
            <person name="Vogel H."/>
            <person name="Xiao J."/>
            <person name="Yang W."/>
            <person name="Yang Z."/>
            <person name="Yang Z."/>
            <person name="Zhou J."/>
            <person name="Zhu J."/>
            <person name="Brent C.S."/>
            <person name="Elsik C.G."/>
            <person name="Goodisman M.A."/>
            <person name="Liberles D.A."/>
            <person name="Roe R.M."/>
            <person name="Vargo E.L."/>
            <person name="Vilcinskas A."/>
            <person name="Wang J."/>
            <person name="Bornberg-Bauer E."/>
            <person name="Korb J."/>
            <person name="Zhang G."/>
            <person name="Liebig J."/>
        </authorList>
    </citation>
    <scope>NUCLEOTIDE SEQUENCE [LARGE SCALE GENOMIC DNA]</scope>
    <source>
        <tissue evidence="11">Whole organism</tissue>
    </source>
</reference>
<dbReference type="PROSITE" id="PS50862">
    <property type="entry name" value="AA_TRNA_LIGASE_II"/>
    <property type="match status" value="1"/>
</dbReference>
<evidence type="ECO:0000313" key="12">
    <source>
        <dbReference type="Proteomes" id="UP000027135"/>
    </source>
</evidence>
<evidence type="ECO:0000256" key="1">
    <source>
        <dbReference type="ARBA" id="ARBA00012831"/>
    </source>
</evidence>
<dbReference type="InterPro" id="IPR050062">
    <property type="entry name" value="Pro-tRNA_synthetase"/>
</dbReference>
<dbReference type="SUPFAM" id="SSF55681">
    <property type="entry name" value="Class II aaRS and biotin synthetases"/>
    <property type="match status" value="1"/>
</dbReference>
<evidence type="ECO:0000256" key="8">
    <source>
        <dbReference type="ARBA" id="ARBA00047671"/>
    </source>
</evidence>
<dbReference type="EC" id="6.1.1.15" evidence="1"/>
<keyword evidence="12" id="KW-1185">Reference proteome</keyword>
<dbReference type="FunCoup" id="A0A067QQ20">
    <property type="interactions" value="807"/>
</dbReference>
<dbReference type="PANTHER" id="PTHR42753:SF10">
    <property type="entry name" value="PROLINE--TRNA LIGASE, MITOCHONDRIAL-RELATED"/>
    <property type="match status" value="1"/>
</dbReference>
<dbReference type="PRINTS" id="PR01046">
    <property type="entry name" value="TRNASYNTHPRO"/>
</dbReference>
<evidence type="ECO:0000256" key="5">
    <source>
        <dbReference type="ARBA" id="ARBA00022917"/>
    </source>
</evidence>
<evidence type="ECO:0000256" key="3">
    <source>
        <dbReference type="ARBA" id="ARBA00022741"/>
    </source>
</evidence>
<keyword evidence="2" id="KW-0436">Ligase</keyword>
<dbReference type="GO" id="GO:0005524">
    <property type="term" value="F:ATP binding"/>
    <property type="evidence" value="ECO:0007669"/>
    <property type="project" value="UniProtKB-KW"/>
</dbReference>
<gene>
    <name evidence="11" type="ORF">L798_14326</name>
</gene>
<dbReference type="eggNOG" id="KOG2324">
    <property type="taxonomic scope" value="Eukaryota"/>
</dbReference>
<dbReference type="Pfam" id="PF00587">
    <property type="entry name" value="tRNA-synt_2b"/>
    <property type="match status" value="1"/>
</dbReference>
<dbReference type="InterPro" id="IPR006195">
    <property type="entry name" value="aa-tRNA-synth_II"/>
</dbReference>
<keyword evidence="4" id="KW-0067">ATP-binding</keyword>
<dbReference type="GO" id="GO:0004827">
    <property type="term" value="F:proline-tRNA ligase activity"/>
    <property type="evidence" value="ECO:0007669"/>
    <property type="project" value="UniProtKB-EC"/>
</dbReference>
<evidence type="ECO:0000256" key="4">
    <source>
        <dbReference type="ARBA" id="ARBA00022840"/>
    </source>
</evidence>
<proteinExistence type="predicted"/>